<dbReference type="PROSITE" id="PS52029">
    <property type="entry name" value="LD_TPASE"/>
    <property type="match status" value="1"/>
</dbReference>
<dbReference type="RefSeq" id="WP_200352063.1">
    <property type="nucleotide sequence ID" value="NZ_BAABHZ010000001.1"/>
</dbReference>
<dbReference type="SUPFAM" id="SSF141523">
    <property type="entry name" value="L,D-transpeptidase catalytic domain-like"/>
    <property type="match status" value="1"/>
</dbReference>
<evidence type="ECO:0000256" key="6">
    <source>
        <dbReference type="ARBA" id="ARBA00023316"/>
    </source>
</evidence>
<dbReference type="Gene3D" id="2.40.440.10">
    <property type="entry name" value="L,D-transpeptidase catalytic domain-like"/>
    <property type="match status" value="1"/>
</dbReference>
<evidence type="ECO:0000256" key="7">
    <source>
        <dbReference type="PROSITE-ProRule" id="PRU01373"/>
    </source>
</evidence>
<comment type="similarity">
    <text evidence="2">Belongs to the YkuD family.</text>
</comment>
<organism evidence="11 12">
    <name type="scientific">Luteolibacter yonseiensis</name>
    <dbReference type="NCBI Taxonomy" id="1144680"/>
    <lineage>
        <taxon>Bacteria</taxon>
        <taxon>Pseudomonadati</taxon>
        <taxon>Verrucomicrobiota</taxon>
        <taxon>Verrucomicrobiia</taxon>
        <taxon>Verrucomicrobiales</taxon>
        <taxon>Verrucomicrobiaceae</taxon>
        <taxon>Luteolibacter</taxon>
    </lineage>
</organism>
<dbReference type="PANTHER" id="PTHR30582">
    <property type="entry name" value="L,D-TRANSPEPTIDASE"/>
    <property type="match status" value="1"/>
</dbReference>
<evidence type="ECO:0000256" key="4">
    <source>
        <dbReference type="ARBA" id="ARBA00022960"/>
    </source>
</evidence>
<dbReference type="Proteomes" id="UP000600139">
    <property type="component" value="Unassembled WGS sequence"/>
</dbReference>
<dbReference type="GO" id="GO:0018104">
    <property type="term" value="P:peptidoglycan-protein cross-linking"/>
    <property type="evidence" value="ECO:0007669"/>
    <property type="project" value="TreeGrafter"/>
</dbReference>
<dbReference type="InterPro" id="IPR038063">
    <property type="entry name" value="Transpep_catalytic_dom"/>
</dbReference>
<dbReference type="AlphaFoldDB" id="A0A934R539"/>
<evidence type="ECO:0000313" key="12">
    <source>
        <dbReference type="Proteomes" id="UP000600139"/>
    </source>
</evidence>
<evidence type="ECO:0000256" key="3">
    <source>
        <dbReference type="ARBA" id="ARBA00022679"/>
    </source>
</evidence>
<keyword evidence="6 7" id="KW-0961">Cell wall biogenesis/degradation</keyword>
<dbReference type="PANTHER" id="PTHR30582:SF2">
    <property type="entry name" value="L,D-TRANSPEPTIDASE YCIB-RELATED"/>
    <property type="match status" value="1"/>
</dbReference>
<keyword evidence="5 7" id="KW-0573">Peptidoglycan synthesis</keyword>
<keyword evidence="3" id="KW-0808">Transferase</keyword>
<dbReference type="GO" id="GO:0016740">
    <property type="term" value="F:transferase activity"/>
    <property type="evidence" value="ECO:0007669"/>
    <property type="project" value="UniProtKB-KW"/>
</dbReference>
<evidence type="ECO:0000313" key="11">
    <source>
        <dbReference type="EMBL" id="MBK1817109.1"/>
    </source>
</evidence>
<evidence type="ECO:0000256" key="1">
    <source>
        <dbReference type="ARBA" id="ARBA00004752"/>
    </source>
</evidence>
<sequence>MRVSPSSLLALSSAVLALVSSSCGVGGPAPAPLASLKPKKQLYKWYDDGGEGKVSVRISLTDQIAEFKRGDRDIGWCYVATGKEGHGTSDGSYKITEKIEDKYSNRYGWFEDEYGNVTDGDAKYNDKVPAGMVYVPAPMPYWMRLTSYGIGMHGGLIPEPGKPASHGCIRLPKEFVPLVYDVVSVGTPVVITHAPSRRSERDLESHDRQQPWTMNRGGDGSVESVTYRNGMPIMYR</sequence>
<feature type="signal peptide" evidence="9">
    <location>
        <begin position="1"/>
        <end position="17"/>
    </location>
</feature>
<feature type="domain" description="L,D-TPase catalytic" evidence="10">
    <location>
        <begin position="54"/>
        <end position="192"/>
    </location>
</feature>
<dbReference type="InterPro" id="IPR050979">
    <property type="entry name" value="LD-transpeptidase"/>
</dbReference>
<dbReference type="GO" id="GO:0071972">
    <property type="term" value="F:peptidoglycan L,D-transpeptidase activity"/>
    <property type="evidence" value="ECO:0007669"/>
    <property type="project" value="TreeGrafter"/>
</dbReference>
<dbReference type="EMBL" id="JAENIK010000012">
    <property type="protein sequence ID" value="MBK1817109.1"/>
    <property type="molecule type" value="Genomic_DNA"/>
</dbReference>
<evidence type="ECO:0000259" key="10">
    <source>
        <dbReference type="PROSITE" id="PS52029"/>
    </source>
</evidence>
<feature type="region of interest" description="Disordered" evidence="8">
    <location>
        <begin position="196"/>
        <end position="236"/>
    </location>
</feature>
<name>A0A934R539_9BACT</name>
<dbReference type="Pfam" id="PF03734">
    <property type="entry name" value="YkuD"/>
    <property type="match status" value="1"/>
</dbReference>
<evidence type="ECO:0000256" key="5">
    <source>
        <dbReference type="ARBA" id="ARBA00022984"/>
    </source>
</evidence>
<dbReference type="InterPro" id="IPR005490">
    <property type="entry name" value="LD_TPept_cat_dom"/>
</dbReference>
<comment type="caution">
    <text evidence="11">The sequence shown here is derived from an EMBL/GenBank/DDBJ whole genome shotgun (WGS) entry which is preliminary data.</text>
</comment>
<comment type="pathway">
    <text evidence="1 7">Cell wall biogenesis; peptidoglycan biosynthesis.</text>
</comment>
<dbReference type="PROSITE" id="PS51257">
    <property type="entry name" value="PROKAR_LIPOPROTEIN"/>
    <property type="match status" value="1"/>
</dbReference>
<feature type="active site" description="Nucleophile" evidence="7">
    <location>
        <position position="168"/>
    </location>
</feature>
<dbReference type="GO" id="GO:0005576">
    <property type="term" value="C:extracellular region"/>
    <property type="evidence" value="ECO:0007669"/>
    <property type="project" value="TreeGrafter"/>
</dbReference>
<feature type="active site" description="Proton donor/acceptor" evidence="7">
    <location>
        <position position="153"/>
    </location>
</feature>
<evidence type="ECO:0000256" key="9">
    <source>
        <dbReference type="SAM" id="SignalP"/>
    </source>
</evidence>
<feature type="chain" id="PRO_5037864167" evidence="9">
    <location>
        <begin position="18"/>
        <end position="236"/>
    </location>
</feature>
<dbReference type="GO" id="GO:0071555">
    <property type="term" value="P:cell wall organization"/>
    <property type="evidence" value="ECO:0007669"/>
    <property type="project" value="UniProtKB-UniRule"/>
</dbReference>
<proteinExistence type="inferred from homology"/>
<protein>
    <submittedName>
        <fullName evidence="11">L,D-transpeptidase family protein</fullName>
    </submittedName>
</protein>
<dbReference type="GO" id="GO:0008360">
    <property type="term" value="P:regulation of cell shape"/>
    <property type="evidence" value="ECO:0007669"/>
    <property type="project" value="UniProtKB-UniRule"/>
</dbReference>
<reference evidence="11" key="1">
    <citation type="submission" date="2021-01" db="EMBL/GenBank/DDBJ databases">
        <title>Modified the classification status of verrucomicrobia.</title>
        <authorList>
            <person name="Feng X."/>
        </authorList>
    </citation>
    <scope>NUCLEOTIDE SEQUENCE</scope>
    <source>
        <strain evidence="11">JCM 18052</strain>
    </source>
</reference>
<dbReference type="CDD" id="cd16913">
    <property type="entry name" value="YkuD_like"/>
    <property type="match status" value="1"/>
</dbReference>
<gene>
    <name evidence="11" type="ORF">JIN84_15930</name>
</gene>
<keyword evidence="4 7" id="KW-0133">Cell shape</keyword>
<evidence type="ECO:0000256" key="8">
    <source>
        <dbReference type="SAM" id="MobiDB-lite"/>
    </source>
</evidence>
<keyword evidence="9" id="KW-0732">Signal</keyword>
<keyword evidence="12" id="KW-1185">Reference proteome</keyword>
<accession>A0A934R539</accession>
<feature type="compositionally biased region" description="Basic and acidic residues" evidence="8">
    <location>
        <begin position="197"/>
        <end position="209"/>
    </location>
</feature>
<evidence type="ECO:0000256" key="2">
    <source>
        <dbReference type="ARBA" id="ARBA00005992"/>
    </source>
</evidence>